<proteinExistence type="predicted"/>
<name>A0ABU3QXQ3_9GAMM</name>
<reference evidence="3 4" key="1">
    <citation type="submission" date="2023-10" db="EMBL/GenBank/DDBJ databases">
        <title>Psychrosphaera aquimaarina strain SW33 isolated from seawater.</title>
        <authorList>
            <person name="Bayburt H."/>
            <person name="Kim J.M."/>
            <person name="Choi B.J."/>
            <person name="Jeon C.O."/>
        </authorList>
    </citation>
    <scope>NUCLEOTIDE SEQUENCE [LARGE SCALE GENOMIC DNA]</scope>
    <source>
        <strain evidence="3 4">KCTC 52743</strain>
    </source>
</reference>
<dbReference type="EMBL" id="JAWCUA010000003">
    <property type="protein sequence ID" value="MDU0112206.1"/>
    <property type="molecule type" value="Genomic_DNA"/>
</dbReference>
<comment type="caution">
    <text evidence="3">The sequence shown here is derived from an EMBL/GenBank/DDBJ whole genome shotgun (WGS) entry which is preliminary data.</text>
</comment>
<dbReference type="RefSeq" id="WP_315945986.1">
    <property type="nucleotide sequence ID" value="NZ_JAWCUA010000003.1"/>
</dbReference>
<keyword evidence="4" id="KW-1185">Reference proteome</keyword>
<organism evidence="3 4">
    <name type="scientific">Psychrosphaera aquimarina</name>
    <dbReference type="NCBI Taxonomy" id="2044854"/>
    <lineage>
        <taxon>Bacteria</taxon>
        <taxon>Pseudomonadati</taxon>
        <taxon>Pseudomonadota</taxon>
        <taxon>Gammaproteobacteria</taxon>
        <taxon>Alteromonadales</taxon>
        <taxon>Pseudoalteromonadaceae</taxon>
        <taxon>Psychrosphaera</taxon>
    </lineage>
</organism>
<evidence type="ECO:0000313" key="4">
    <source>
        <dbReference type="Proteomes" id="UP001257914"/>
    </source>
</evidence>
<gene>
    <name evidence="3" type="ORF">RT723_04175</name>
</gene>
<keyword evidence="2" id="KW-1133">Transmembrane helix</keyword>
<evidence type="ECO:0000256" key="2">
    <source>
        <dbReference type="SAM" id="Phobius"/>
    </source>
</evidence>
<feature type="coiled-coil region" evidence="1">
    <location>
        <begin position="98"/>
        <end position="157"/>
    </location>
</feature>
<keyword evidence="2" id="KW-0812">Transmembrane</keyword>
<sequence>MNNQSTEHSSQDSNTEGYQGNYFGFGHIIRWVGISLIIIAGMTYLAYHLGSNENIIKINQLNKDINQLGQVSSLDALVTEFQSISEDLKLSSNERSRLTELLDQIIQHKTNLKQAESELQQTKLSFSNITTRYKNQIAQLETENIELKAQLKKVESAMSYSHGTVRNFSISVNDSYSMLSEPTSRIGLQRILNNGSAQIYVGNALMFFHIGHTLRFRFAPNWLCDVTLIKIDDAAEKVEFEYVCKLNN</sequence>
<keyword evidence="1" id="KW-0175">Coiled coil</keyword>
<evidence type="ECO:0000313" key="3">
    <source>
        <dbReference type="EMBL" id="MDU0112206.1"/>
    </source>
</evidence>
<feature type="transmembrane region" description="Helical" evidence="2">
    <location>
        <begin position="28"/>
        <end position="47"/>
    </location>
</feature>
<dbReference type="Proteomes" id="UP001257914">
    <property type="component" value="Unassembled WGS sequence"/>
</dbReference>
<keyword evidence="2" id="KW-0472">Membrane</keyword>
<accession>A0ABU3QXQ3</accession>
<protein>
    <submittedName>
        <fullName evidence="3">Uncharacterized protein</fullName>
    </submittedName>
</protein>
<evidence type="ECO:0000256" key="1">
    <source>
        <dbReference type="SAM" id="Coils"/>
    </source>
</evidence>